<evidence type="ECO:0000313" key="4">
    <source>
        <dbReference type="Proteomes" id="UP000318313"/>
    </source>
</evidence>
<dbReference type="InterPro" id="IPR029044">
    <property type="entry name" value="Nucleotide-diphossugar_trans"/>
</dbReference>
<dbReference type="Pfam" id="PF00535">
    <property type="entry name" value="Glycos_transf_2"/>
    <property type="match status" value="1"/>
</dbReference>
<keyword evidence="4" id="KW-1185">Reference proteome</keyword>
<dbReference type="OrthoDB" id="273752at2"/>
<dbReference type="KEGG" id="gfm:Enr17x_04510"/>
<keyword evidence="3" id="KW-0328">Glycosyltransferase</keyword>
<dbReference type="EMBL" id="CP037452">
    <property type="protein sequence ID" value="QDV48439.1"/>
    <property type="molecule type" value="Genomic_DNA"/>
</dbReference>
<dbReference type="GO" id="GO:0016758">
    <property type="term" value="F:hexosyltransferase activity"/>
    <property type="evidence" value="ECO:0007669"/>
    <property type="project" value="UniProtKB-ARBA"/>
</dbReference>
<protein>
    <submittedName>
        <fullName evidence="3">UDP-Glc:alpha-D-GlcNAc-diphosphoundecaprenol beta-1,3-glucosyltransferase WfgD</fullName>
        <ecNumber evidence="3">2.4.1.305</ecNumber>
    </submittedName>
</protein>
<proteinExistence type="predicted"/>
<feature type="compositionally biased region" description="Basic and acidic residues" evidence="1">
    <location>
        <begin position="667"/>
        <end position="676"/>
    </location>
</feature>
<dbReference type="EC" id="2.4.1.305" evidence="3"/>
<feature type="domain" description="Glycosyltransferase 2-like" evidence="2">
    <location>
        <begin position="69"/>
        <end position="179"/>
    </location>
</feature>
<dbReference type="AlphaFoldDB" id="A0A518I5V8"/>
<evidence type="ECO:0000259" key="2">
    <source>
        <dbReference type="Pfam" id="PF00535"/>
    </source>
</evidence>
<dbReference type="InterPro" id="IPR001173">
    <property type="entry name" value="Glyco_trans_2-like"/>
</dbReference>
<dbReference type="PANTHER" id="PTHR22916">
    <property type="entry name" value="GLYCOSYLTRANSFERASE"/>
    <property type="match status" value="1"/>
</dbReference>
<dbReference type="Gene3D" id="3.90.550.10">
    <property type="entry name" value="Spore Coat Polysaccharide Biosynthesis Protein SpsA, Chain A"/>
    <property type="match status" value="1"/>
</dbReference>
<evidence type="ECO:0000256" key="1">
    <source>
        <dbReference type="SAM" id="MobiDB-lite"/>
    </source>
</evidence>
<accession>A0A518I5V8</accession>
<dbReference type="Proteomes" id="UP000318313">
    <property type="component" value="Chromosome"/>
</dbReference>
<organism evidence="3 4">
    <name type="scientific">Gimesia fumaroli</name>
    <dbReference type="NCBI Taxonomy" id="2527976"/>
    <lineage>
        <taxon>Bacteria</taxon>
        <taxon>Pseudomonadati</taxon>
        <taxon>Planctomycetota</taxon>
        <taxon>Planctomycetia</taxon>
        <taxon>Planctomycetales</taxon>
        <taxon>Planctomycetaceae</taxon>
        <taxon>Gimesia</taxon>
    </lineage>
</organism>
<gene>
    <name evidence="3" type="primary">wfgD</name>
    <name evidence="3" type="ORF">Enr17x_04510</name>
</gene>
<keyword evidence="3" id="KW-0808">Transferase</keyword>
<reference evidence="3 4" key="1">
    <citation type="submission" date="2019-03" db="EMBL/GenBank/DDBJ databases">
        <title>Deep-cultivation of Planctomycetes and their phenomic and genomic characterization uncovers novel biology.</title>
        <authorList>
            <person name="Wiegand S."/>
            <person name="Jogler M."/>
            <person name="Boedeker C."/>
            <person name="Pinto D."/>
            <person name="Vollmers J."/>
            <person name="Rivas-Marin E."/>
            <person name="Kohn T."/>
            <person name="Peeters S.H."/>
            <person name="Heuer A."/>
            <person name="Rast P."/>
            <person name="Oberbeckmann S."/>
            <person name="Bunk B."/>
            <person name="Jeske O."/>
            <person name="Meyerdierks A."/>
            <person name="Storesund J.E."/>
            <person name="Kallscheuer N."/>
            <person name="Luecker S."/>
            <person name="Lage O.M."/>
            <person name="Pohl T."/>
            <person name="Merkel B.J."/>
            <person name="Hornburger P."/>
            <person name="Mueller R.-W."/>
            <person name="Bruemmer F."/>
            <person name="Labrenz M."/>
            <person name="Spormann A.M."/>
            <person name="Op den Camp H."/>
            <person name="Overmann J."/>
            <person name="Amann R."/>
            <person name="Jetten M.S.M."/>
            <person name="Mascher T."/>
            <person name="Medema M.H."/>
            <person name="Devos D.P."/>
            <person name="Kaster A.-K."/>
            <person name="Ovreas L."/>
            <person name="Rohde M."/>
            <person name="Galperin M.Y."/>
            <person name="Jogler C."/>
        </authorList>
    </citation>
    <scope>NUCLEOTIDE SEQUENCE [LARGE SCALE GENOMIC DNA]</scope>
    <source>
        <strain evidence="3 4">Enr17</strain>
    </source>
</reference>
<feature type="region of interest" description="Disordered" evidence="1">
    <location>
        <begin position="657"/>
        <end position="676"/>
    </location>
</feature>
<dbReference type="CDD" id="cd00761">
    <property type="entry name" value="Glyco_tranf_GTA_type"/>
    <property type="match status" value="1"/>
</dbReference>
<evidence type="ECO:0000313" key="3">
    <source>
        <dbReference type="EMBL" id="QDV48439.1"/>
    </source>
</evidence>
<dbReference type="SUPFAM" id="SSF53448">
    <property type="entry name" value="Nucleotide-diphospho-sugar transferases"/>
    <property type="match status" value="2"/>
</dbReference>
<name>A0A518I5V8_9PLAN</name>
<sequence>MATGCECSQSGWCQRHNCKKPKHFFHLCQTRSDYFKMWERGVGPGQLNPNGKAKSQSRKRRLKDFSVAVVIISHNYGEFLGEAIESVLAQTYQSQEILVVDDRSTDNTREIALAYQQQGVKYLSVDVGNVHAARGAGFKATNCDITCFLDADDKLSADYIENGLEQFDHYQVAVVYSDTKFFGKRQGCSNYPEKYSADKLQYDNFIHAGSLVLSEAIQISRVFEKQFDPLLTQGDWFLWREVLGRTWTAKKQKSLYLYRIHQSNWTQKMQEAKQRSYFEYAGLAYQKITLFIPLSGRADHWPQTAQFLEQQSWPHDQISLILMDTSQSDAFSKTIKDWIQDCDYSDVRYLKFDAGFSGLADENRRLPDIRDQVRIAMARIYNRMAKMIDTEFVWILEDDITPPKDVCQQLLSGFDFETVSVAAPYPSRFYEGFVVWNQAGTFHEKPGYKQEVVGGNGFGCTILRTSSIRGNVFTALHEIPDFDIAFYQRLKTSDLLAKVDWSCISQHSGAMEPNDMKPKQSSKTDCECASPGWCERHQCKKHPHFHKLCQTRTDYFELWEKGAGPGQNLQQATDISVESSEPGLMRKAFNFTKAVARHVTNGSKHVDEATYNARLSTCQTCEMCNSSRMVCKHKQCGCTLKVKALWESERCPLKKWADNSENSSENQDTKELVGKK</sequence>
<dbReference type="PANTHER" id="PTHR22916:SF3">
    <property type="entry name" value="UDP-GLCNAC:BETAGAL BETA-1,3-N-ACETYLGLUCOSAMINYLTRANSFERASE-LIKE PROTEIN 1"/>
    <property type="match status" value="1"/>
</dbReference>